<keyword evidence="2" id="KW-1185">Reference proteome</keyword>
<evidence type="ECO:0000313" key="2">
    <source>
        <dbReference type="Proteomes" id="UP001153387"/>
    </source>
</evidence>
<sequence length="84" mass="9259">MDLSKNASLFPTFGLSLSRIACVTSRRAADINEAVSAQLNLKRLWAQGDTLGYPVFRIEAVALSRIARAIDPACSIEVILLRRR</sequence>
<dbReference type="EMBL" id="JAPDHZ010000008">
    <property type="protein sequence ID" value="MDG0795242.1"/>
    <property type="molecule type" value="Genomic_DNA"/>
</dbReference>
<comment type="caution">
    <text evidence="1">The sequence shown here is derived from an EMBL/GenBank/DDBJ whole genome shotgun (WGS) entry which is preliminary data.</text>
</comment>
<proteinExistence type="predicted"/>
<name>A0A9X4KSG8_9BACL</name>
<dbReference type="RefSeq" id="WP_277568928.1">
    <property type="nucleotide sequence ID" value="NZ_JAPDHZ010000008.1"/>
</dbReference>
<dbReference type="AlphaFoldDB" id="A0A9X4KSG8"/>
<reference evidence="1 2" key="1">
    <citation type="submission" date="2022-10" db="EMBL/GenBank/DDBJ databases">
        <title>Comparative genomic analysis of Cohnella hashimotonis sp. nov., isolated from the International Space Station.</title>
        <authorList>
            <person name="Simpson A."/>
            <person name="Venkateswaran K."/>
        </authorList>
    </citation>
    <scope>NUCLEOTIDE SEQUENCE [LARGE SCALE GENOMIC DNA]</scope>
    <source>
        <strain evidence="1 2">DSM 18997</strain>
    </source>
</reference>
<protein>
    <submittedName>
        <fullName evidence="1">Uncharacterized protein</fullName>
    </submittedName>
</protein>
<evidence type="ECO:0000313" key="1">
    <source>
        <dbReference type="EMBL" id="MDG0795242.1"/>
    </source>
</evidence>
<organism evidence="1 2">
    <name type="scientific">Cohnella ginsengisoli</name>
    <dbReference type="NCBI Taxonomy" id="425004"/>
    <lineage>
        <taxon>Bacteria</taxon>
        <taxon>Bacillati</taxon>
        <taxon>Bacillota</taxon>
        <taxon>Bacilli</taxon>
        <taxon>Bacillales</taxon>
        <taxon>Paenibacillaceae</taxon>
        <taxon>Cohnella</taxon>
    </lineage>
</organism>
<gene>
    <name evidence="1" type="ORF">OMP38_33750</name>
</gene>
<dbReference type="Proteomes" id="UP001153387">
    <property type="component" value="Unassembled WGS sequence"/>
</dbReference>
<accession>A0A9X4KSG8</accession>